<dbReference type="InterPro" id="IPR004843">
    <property type="entry name" value="Calcineurin-like_PHP"/>
</dbReference>
<dbReference type="SUPFAM" id="SSF56300">
    <property type="entry name" value="Metallo-dependent phosphatases"/>
    <property type="match status" value="1"/>
</dbReference>
<sequence>MNQDFEDLGETSLSDGADPNSIRILQVTDLHIFPRDCESFEGIPLGDSFDRCLQLIDQLVKDAEPDVIVFTGDIMDGRGPWGRKEAVVDTFQYMIGCLHDTPWLFLPGNHDDDHSPWSRADLVQIMKLPGSLQQSAKGFHHTLLLSKKSNIGASSIRVRLHIFDSGGNHPNKRIMYYNTPATAVQGFSRYFSDRQTAESDVTGLVYIHIPTPEFQFVDPVIGENRLFAAALAGGKIPKQVSKLMWLIKLLGVDRIAGCSRGPDTGLVPAIHHANKQHHANIQALFCGHDHHSDAVFYRKGLFLGYGRSGAMTPPYDWEGAAPNVLAKGGRVVEVSRDGVAKTWIQTASGFEDGSLLDMTNYEPDQKCCWPF</sequence>
<evidence type="ECO:0000313" key="2">
    <source>
        <dbReference type="EMBL" id="CAB9514257.1"/>
    </source>
</evidence>
<dbReference type="PANTHER" id="PTHR32440:SF11">
    <property type="entry name" value="METALLOPHOSPHOESTERASE DOMAIN-CONTAINING PROTEIN"/>
    <property type="match status" value="1"/>
</dbReference>
<evidence type="ECO:0000313" key="3">
    <source>
        <dbReference type="Proteomes" id="UP001153069"/>
    </source>
</evidence>
<dbReference type="InterPro" id="IPR029052">
    <property type="entry name" value="Metallo-depent_PP-like"/>
</dbReference>
<keyword evidence="3" id="KW-1185">Reference proteome</keyword>
<dbReference type="OrthoDB" id="783096at2759"/>
<dbReference type="Pfam" id="PF00149">
    <property type="entry name" value="Metallophos"/>
    <property type="match status" value="1"/>
</dbReference>
<dbReference type="GO" id="GO:0016788">
    <property type="term" value="F:hydrolase activity, acting on ester bonds"/>
    <property type="evidence" value="ECO:0007669"/>
    <property type="project" value="TreeGrafter"/>
</dbReference>
<reference evidence="2" key="1">
    <citation type="submission" date="2020-06" db="EMBL/GenBank/DDBJ databases">
        <authorList>
            <consortium name="Plant Systems Biology data submission"/>
        </authorList>
    </citation>
    <scope>NUCLEOTIDE SEQUENCE</scope>
    <source>
        <strain evidence="2">D6</strain>
    </source>
</reference>
<dbReference type="Gene3D" id="3.60.21.10">
    <property type="match status" value="1"/>
</dbReference>
<name>A0A9N8HIS9_9STRA</name>
<proteinExistence type="predicted"/>
<comment type="caution">
    <text evidence="2">The sequence shown here is derived from an EMBL/GenBank/DDBJ whole genome shotgun (WGS) entry which is preliminary data.</text>
</comment>
<accession>A0A9N8HIS9</accession>
<protein>
    <submittedName>
        <fullName evidence="2">Ser Thr phosphatase family protein</fullName>
    </submittedName>
</protein>
<organism evidence="2 3">
    <name type="scientific">Seminavis robusta</name>
    <dbReference type="NCBI Taxonomy" id="568900"/>
    <lineage>
        <taxon>Eukaryota</taxon>
        <taxon>Sar</taxon>
        <taxon>Stramenopiles</taxon>
        <taxon>Ochrophyta</taxon>
        <taxon>Bacillariophyta</taxon>
        <taxon>Bacillariophyceae</taxon>
        <taxon>Bacillariophycidae</taxon>
        <taxon>Naviculales</taxon>
        <taxon>Naviculaceae</taxon>
        <taxon>Seminavis</taxon>
    </lineage>
</organism>
<dbReference type="AlphaFoldDB" id="A0A9N8HIS9"/>
<dbReference type="PANTHER" id="PTHR32440">
    <property type="entry name" value="PHOSPHATASE DCR2-RELATED-RELATED"/>
    <property type="match status" value="1"/>
</dbReference>
<dbReference type="GO" id="GO:0005737">
    <property type="term" value="C:cytoplasm"/>
    <property type="evidence" value="ECO:0007669"/>
    <property type="project" value="TreeGrafter"/>
</dbReference>
<evidence type="ECO:0000259" key="1">
    <source>
        <dbReference type="Pfam" id="PF00149"/>
    </source>
</evidence>
<dbReference type="EMBL" id="CAICTM010000641">
    <property type="protein sequence ID" value="CAB9514257.1"/>
    <property type="molecule type" value="Genomic_DNA"/>
</dbReference>
<dbReference type="Proteomes" id="UP001153069">
    <property type="component" value="Unassembled WGS sequence"/>
</dbReference>
<gene>
    <name evidence="2" type="ORF">SEMRO_642_G180160.1</name>
</gene>
<feature type="domain" description="Calcineurin-like phosphoesterase" evidence="1">
    <location>
        <begin position="22"/>
        <end position="212"/>
    </location>
</feature>